<evidence type="ECO:0000313" key="16">
    <source>
        <dbReference type="Proteomes" id="UP000256794"/>
    </source>
</evidence>
<evidence type="ECO:0000256" key="9">
    <source>
        <dbReference type="ARBA" id="ARBA00022989"/>
    </source>
</evidence>
<accession>A0AAQ0HMS5</accession>
<evidence type="ECO:0000313" key="15">
    <source>
        <dbReference type="EMBL" id="REG57337.1"/>
    </source>
</evidence>
<protein>
    <submittedName>
        <fullName evidence="15">Cytochrome b561</fullName>
    </submittedName>
</protein>
<reference evidence="15 16" key="1">
    <citation type="submission" date="2018-08" db="EMBL/GenBank/DDBJ databases">
        <title>Genomic Encyclopedia of Archaeal and Bacterial Type Strains, Phase II (KMG-II): from individual species to whole genera.</title>
        <authorList>
            <person name="Goeker M."/>
        </authorList>
    </citation>
    <scope>NUCLEOTIDE SEQUENCE [LARGE SCALE GENOMIC DNA]</scope>
    <source>
        <strain evidence="15 16">DSM 582</strain>
    </source>
</reference>
<comment type="subcellular location">
    <subcellularLocation>
        <location evidence="2">Cell membrane</location>
        <topology evidence="2">Multi-pass membrane protein</topology>
    </subcellularLocation>
</comment>
<evidence type="ECO:0000256" key="6">
    <source>
        <dbReference type="ARBA" id="ARBA00022692"/>
    </source>
</evidence>
<evidence type="ECO:0000256" key="11">
    <source>
        <dbReference type="ARBA" id="ARBA00023136"/>
    </source>
</evidence>
<evidence type="ECO:0000256" key="3">
    <source>
        <dbReference type="ARBA" id="ARBA00022448"/>
    </source>
</evidence>
<keyword evidence="10" id="KW-0408">Iron</keyword>
<dbReference type="InterPro" id="IPR052168">
    <property type="entry name" value="Cytochrome_b561_oxidase"/>
</dbReference>
<dbReference type="InterPro" id="IPR011577">
    <property type="entry name" value="Cyt_b561_bac/Ni-Hgenase"/>
</dbReference>
<feature type="domain" description="Cytochrome b561 bacterial/Ni-hydrogenase" evidence="14">
    <location>
        <begin position="54"/>
        <end position="221"/>
    </location>
</feature>
<dbReference type="PANTHER" id="PTHR30529:SF1">
    <property type="entry name" value="CYTOCHROME B561 HOMOLOG 2"/>
    <property type="match status" value="1"/>
</dbReference>
<comment type="cofactor">
    <cofactor evidence="1">
        <name>heme b</name>
        <dbReference type="ChEBI" id="CHEBI:60344"/>
    </cofactor>
</comment>
<dbReference type="InterPro" id="IPR016174">
    <property type="entry name" value="Di-haem_cyt_TM"/>
</dbReference>
<feature type="transmembrane region" description="Helical" evidence="13">
    <location>
        <begin position="60"/>
        <end position="78"/>
    </location>
</feature>
<evidence type="ECO:0000256" key="7">
    <source>
        <dbReference type="ARBA" id="ARBA00022723"/>
    </source>
</evidence>
<evidence type="ECO:0000256" key="13">
    <source>
        <dbReference type="SAM" id="Phobius"/>
    </source>
</evidence>
<dbReference type="GO" id="GO:0009055">
    <property type="term" value="F:electron transfer activity"/>
    <property type="evidence" value="ECO:0007669"/>
    <property type="project" value="InterPro"/>
</dbReference>
<evidence type="ECO:0000256" key="4">
    <source>
        <dbReference type="ARBA" id="ARBA00022475"/>
    </source>
</evidence>
<keyword evidence="4" id="KW-1003">Cell membrane</keyword>
<sequence length="228" mass="24842">MKKEELTTMLPQAPDCGPCPSAVMAIMSLRNLVNFAPGTMPPRSLPLRDTEQLYGQVTRLLHWSIAALMLWQFLGMGLRAALGRTPLVSFFVGSHQPVGTVLFLLIVLRVVWAVANRGRRPDHGPGLWGLAARLGHLALYLVMVLVPVAALLRAYGGERAFAPFGFQIFPAQQPPVGWMVGLGEALHGEMAWLLLALIAGHVVMVGVHEGMWRDGTLARMAGRRRAGL</sequence>
<dbReference type="Proteomes" id="UP000256794">
    <property type="component" value="Unassembled WGS sequence"/>
</dbReference>
<evidence type="ECO:0000256" key="2">
    <source>
        <dbReference type="ARBA" id="ARBA00004651"/>
    </source>
</evidence>
<comment type="similarity">
    <text evidence="12">Belongs to the cytochrome b561 family.</text>
</comment>
<dbReference type="GO" id="GO:0005886">
    <property type="term" value="C:plasma membrane"/>
    <property type="evidence" value="ECO:0007669"/>
    <property type="project" value="UniProtKB-SubCell"/>
</dbReference>
<dbReference type="GO" id="GO:0022904">
    <property type="term" value="P:respiratory electron transport chain"/>
    <property type="evidence" value="ECO:0007669"/>
    <property type="project" value="InterPro"/>
</dbReference>
<feature type="transmembrane region" description="Helical" evidence="13">
    <location>
        <begin position="98"/>
        <end position="116"/>
    </location>
</feature>
<keyword evidence="5" id="KW-0349">Heme</keyword>
<dbReference type="GO" id="GO:0046872">
    <property type="term" value="F:metal ion binding"/>
    <property type="evidence" value="ECO:0007669"/>
    <property type="project" value="UniProtKB-KW"/>
</dbReference>
<keyword evidence="16" id="KW-1185">Reference proteome</keyword>
<keyword evidence="9 13" id="KW-1133">Transmembrane helix</keyword>
<keyword evidence="11 13" id="KW-0472">Membrane</keyword>
<evidence type="ECO:0000256" key="1">
    <source>
        <dbReference type="ARBA" id="ARBA00001970"/>
    </source>
</evidence>
<evidence type="ECO:0000256" key="5">
    <source>
        <dbReference type="ARBA" id="ARBA00022617"/>
    </source>
</evidence>
<keyword evidence="3" id="KW-0813">Transport</keyword>
<evidence type="ECO:0000259" key="14">
    <source>
        <dbReference type="Pfam" id="PF01292"/>
    </source>
</evidence>
<proteinExistence type="inferred from homology"/>
<dbReference type="EMBL" id="QUMX01000001">
    <property type="protein sequence ID" value="REG57337.1"/>
    <property type="molecule type" value="Genomic_DNA"/>
</dbReference>
<evidence type="ECO:0000256" key="10">
    <source>
        <dbReference type="ARBA" id="ARBA00023004"/>
    </source>
</evidence>
<keyword evidence="8" id="KW-0249">Electron transport</keyword>
<keyword evidence="6 13" id="KW-0812">Transmembrane</keyword>
<keyword evidence="7" id="KW-0479">Metal-binding</keyword>
<gene>
    <name evidence="15" type="ORF">ATH84_1001388</name>
</gene>
<comment type="caution">
    <text evidence="15">The sequence shown here is derived from an EMBL/GenBank/DDBJ whole genome shotgun (WGS) entry which is preliminary data.</text>
</comment>
<dbReference type="Pfam" id="PF01292">
    <property type="entry name" value="Ni_hydr_CYTB"/>
    <property type="match status" value="1"/>
</dbReference>
<evidence type="ECO:0000256" key="12">
    <source>
        <dbReference type="ARBA" id="ARBA00037975"/>
    </source>
</evidence>
<organism evidence="15 16">
    <name type="scientific">Paracoccus versutus</name>
    <name type="common">Thiobacillus versutus</name>
    <dbReference type="NCBI Taxonomy" id="34007"/>
    <lineage>
        <taxon>Bacteria</taxon>
        <taxon>Pseudomonadati</taxon>
        <taxon>Pseudomonadota</taxon>
        <taxon>Alphaproteobacteria</taxon>
        <taxon>Rhodobacterales</taxon>
        <taxon>Paracoccaceae</taxon>
        <taxon>Paracoccus</taxon>
    </lineage>
</organism>
<dbReference type="SUPFAM" id="SSF81342">
    <property type="entry name" value="Transmembrane di-heme cytochromes"/>
    <property type="match status" value="1"/>
</dbReference>
<name>A0AAQ0HMS5_PARVE</name>
<dbReference type="GO" id="GO:0020037">
    <property type="term" value="F:heme binding"/>
    <property type="evidence" value="ECO:0007669"/>
    <property type="project" value="TreeGrafter"/>
</dbReference>
<dbReference type="AlphaFoldDB" id="A0AAQ0HMS5"/>
<feature type="transmembrane region" description="Helical" evidence="13">
    <location>
        <begin position="190"/>
        <end position="207"/>
    </location>
</feature>
<dbReference type="PANTHER" id="PTHR30529">
    <property type="entry name" value="CYTOCHROME B561"/>
    <property type="match status" value="1"/>
</dbReference>
<evidence type="ECO:0000256" key="8">
    <source>
        <dbReference type="ARBA" id="ARBA00022982"/>
    </source>
</evidence>
<feature type="transmembrane region" description="Helical" evidence="13">
    <location>
        <begin position="137"/>
        <end position="156"/>
    </location>
</feature>